<dbReference type="EMBL" id="DVLP01000361">
    <property type="protein sequence ID" value="HIT76349.1"/>
    <property type="molecule type" value="Genomic_DNA"/>
</dbReference>
<dbReference type="InterPro" id="IPR027417">
    <property type="entry name" value="P-loop_NTPase"/>
</dbReference>
<sequence length="184" mass="19391">MATSSHGPLVQIAAPPGTGKSTVLTEMVALAEGEVVVDIDEILTDGALLGVLIATAEAAPLWPAYDGLWLRFAEIVRRAGHPVVMFVQVPDAAQIAALTERSGSLLGWEVADSVRQARLTERGWTTEAIAGADQDAALLRSQLPTDRLIHSPAQETPAESAVRLWAGVRAVLRTATAGPDRSRG</sequence>
<evidence type="ECO:0008006" key="3">
    <source>
        <dbReference type="Google" id="ProtNLM"/>
    </source>
</evidence>
<dbReference type="SUPFAM" id="SSF52540">
    <property type="entry name" value="P-loop containing nucleoside triphosphate hydrolases"/>
    <property type="match status" value="1"/>
</dbReference>
<dbReference type="AlphaFoldDB" id="A0A9D1GZH7"/>
<reference evidence="1" key="1">
    <citation type="submission" date="2020-10" db="EMBL/GenBank/DDBJ databases">
        <authorList>
            <person name="Gilroy R."/>
        </authorList>
    </citation>
    <scope>NUCLEOTIDE SEQUENCE</scope>
    <source>
        <strain evidence="1">ChiGjej1B1-24693</strain>
    </source>
</reference>
<dbReference type="Proteomes" id="UP000886842">
    <property type="component" value="Unassembled WGS sequence"/>
</dbReference>
<accession>A0A9D1GZH7</accession>
<protein>
    <recommendedName>
        <fullName evidence="3">AAA domain-containing protein</fullName>
    </recommendedName>
</protein>
<organism evidence="1 2">
    <name type="scientific">Candidatus Avipropionibacterium avicola</name>
    <dbReference type="NCBI Taxonomy" id="2840701"/>
    <lineage>
        <taxon>Bacteria</taxon>
        <taxon>Bacillati</taxon>
        <taxon>Actinomycetota</taxon>
        <taxon>Actinomycetes</taxon>
        <taxon>Propionibacteriales</taxon>
        <taxon>Propionibacteriaceae</taxon>
        <taxon>Propionibacteriaceae incertae sedis</taxon>
        <taxon>Candidatus Avipropionibacterium</taxon>
    </lineage>
</organism>
<name>A0A9D1GZH7_9ACTN</name>
<gene>
    <name evidence="1" type="ORF">IAA98_12260</name>
</gene>
<evidence type="ECO:0000313" key="1">
    <source>
        <dbReference type="EMBL" id="HIT76349.1"/>
    </source>
</evidence>
<evidence type="ECO:0000313" key="2">
    <source>
        <dbReference type="Proteomes" id="UP000886842"/>
    </source>
</evidence>
<proteinExistence type="predicted"/>
<dbReference type="Gene3D" id="3.40.50.300">
    <property type="entry name" value="P-loop containing nucleotide triphosphate hydrolases"/>
    <property type="match status" value="1"/>
</dbReference>
<comment type="caution">
    <text evidence="1">The sequence shown here is derived from an EMBL/GenBank/DDBJ whole genome shotgun (WGS) entry which is preliminary data.</text>
</comment>
<reference evidence="1" key="2">
    <citation type="journal article" date="2021" name="PeerJ">
        <title>Extensive microbial diversity within the chicken gut microbiome revealed by metagenomics and culture.</title>
        <authorList>
            <person name="Gilroy R."/>
            <person name="Ravi A."/>
            <person name="Getino M."/>
            <person name="Pursley I."/>
            <person name="Horton D.L."/>
            <person name="Alikhan N.F."/>
            <person name="Baker D."/>
            <person name="Gharbi K."/>
            <person name="Hall N."/>
            <person name="Watson M."/>
            <person name="Adriaenssens E.M."/>
            <person name="Foster-Nyarko E."/>
            <person name="Jarju S."/>
            <person name="Secka A."/>
            <person name="Antonio M."/>
            <person name="Oren A."/>
            <person name="Chaudhuri R.R."/>
            <person name="La Ragione R."/>
            <person name="Hildebrand F."/>
            <person name="Pallen M.J."/>
        </authorList>
    </citation>
    <scope>NUCLEOTIDE SEQUENCE</scope>
    <source>
        <strain evidence="1">ChiGjej1B1-24693</strain>
    </source>
</reference>